<evidence type="ECO:0000313" key="9">
    <source>
        <dbReference type="EMBL" id="KAF5810040.1"/>
    </source>
</evidence>
<dbReference type="PANTHER" id="PTHR48028">
    <property type="entry name" value="GLYCINE-RICH RNA-BINDING PROTEIN RZ1A"/>
    <property type="match status" value="1"/>
</dbReference>
<reference evidence="9" key="1">
    <citation type="journal article" date="2017" name="Nature">
        <title>The sunflower genome provides insights into oil metabolism, flowering and Asterid evolution.</title>
        <authorList>
            <person name="Badouin H."/>
            <person name="Gouzy J."/>
            <person name="Grassa C.J."/>
            <person name="Murat F."/>
            <person name="Staton S.E."/>
            <person name="Cottret L."/>
            <person name="Lelandais-Briere C."/>
            <person name="Owens G.L."/>
            <person name="Carrere S."/>
            <person name="Mayjonade B."/>
            <person name="Legrand L."/>
            <person name="Gill N."/>
            <person name="Kane N.C."/>
            <person name="Bowers J.E."/>
            <person name="Hubner S."/>
            <person name="Bellec A."/>
            <person name="Berard A."/>
            <person name="Berges H."/>
            <person name="Blanchet N."/>
            <person name="Boniface M.C."/>
            <person name="Brunel D."/>
            <person name="Catrice O."/>
            <person name="Chaidir N."/>
            <person name="Claudel C."/>
            <person name="Donnadieu C."/>
            <person name="Faraut T."/>
            <person name="Fievet G."/>
            <person name="Helmstetter N."/>
            <person name="King M."/>
            <person name="Knapp S.J."/>
            <person name="Lai Z."/>
            <person name="Le Paslier M.C."/>
            <person name="Lippi Y."/>
            <person name="Lorenzon L."/>
            <person name="Mandel J.R."/>
            <person name="Marage G."/>
            <person name="Marchand G."/>
            <person name="Marquand E."/>
            <person name="Bret-Mestries E."/>
            <person name="Morien E."/>
            <person name="Nambeesan S."/>
            <person name="Nguyen T."/>
            <person name="Pegot-Espagnet P."/>
            <person name="Pouilly N."/>
            <person name="Raftis F."/>
            <person name="Sallet E."/>
            <person name="Schiex T."/>
            <person name="Thomas J."/>
            <person name="Vandecasteele C."/>
            <person name="Vares D."/>
            <person name="Vear F."/>
            <person name="Vautrin S."/>
            <person name="Crespi M."/>
            <person name="Mangin B."/>
            <person name="Burke J.M."/>
            <person name="Salse J."/>
            <person name="Munos S."/>
            <person name="Vincourt P."/>
            <person name="Rieseberg L.H."/>
            <person name="Langlade N.B."/>
        </authorList>
    </citation>
    <scope>NUCLEOTIDE SEQUENCE</scope>
    <source>
        <tissue evidence="9">Leaves</tissue>
    </source>
</reference>
<dbReference type="SUPFAM" id="SSF54928">
    <property type="entry name" value="RNA-binding domain, RBD"/>
    <property type="match status" value="1"/>
</dbReference>
<keyword evidence="4" id="KW-0508">mRNA splicing</keyword>
<evidence type="ECO:0000256" key="2">
    <source>
        <dbReference type="ARBA" id="ARBA00022664"/>
    </source>
</evidence>
<gene>
    <name evidence="9" type="ORF">HanXRQr2_Chr04g0164651</name>
</gene>
<feature type="domain" description="RRM" evidence="8">
    <location>
        <begin position="35"/>
        <end position="112"/>
    </location>
</feature>
<dbReference type="Gene3D" id="3.30.70.330">
    <property type="match status" value="1"/>
</dbReference>
<feature type="region of interest" description="Disordered" evidence="7">
    <location>
        <begin position="589"/>
        <end position="610"/>
    </location>
</feature>
<comment type="subcellular location">
    <subcellularLocation>
        <location evidence="1">Nucleus</location>
    </subcellularLocation>
</comment>
<feature type="compositionally biased region" description="Acidic residues" evidence="7">
    <location>
        <begin position="379"/>
        <end position="403"/>
    </location>
</feature>
<dbReference type="CDD" id="cd00590">
    <property type="entry name" value="RRM_SF"/>
    <property type="match status" value="1"/>
</dbReference>
<evidence type="ECO:0000313" key="10">
    <source>
        <dbReference type="Proteomes" id="UP000215914"/>
    </source>
</evidence>
<keyword evidence="2" id="KW-0507">mRNA processing</keyword>
<evidence type="ECO:0000259" key="8">
    <source>
        <dbReference type="PROSITE" id="PS50102"/>
    </source>
</evidence>
<dbReference type="Gramene" id="mRNA:HanXRQr2_Chr04g0164651">
    <property type="protein sequence ID" value="CDS:HanXRQr2_Chr04g0164651.1"/>
    <property type="gene ID" value="HanXRQr2_Chr04g0164651"/>
</dbReference>
<evidence type="ECO:0000256" key="4">
    <source>
        <dbReference type="ARBA" id="ARBA00023187"/>
    </source>
</evidence>
<dbReference type="PROSITE" id="PS50102">
    <property type="entry name" value="RRM"/>
    <property type="match status" value="1"/>
</dbReference>
<dbReference type="InterPro" id="IPR000504">
    <property type="entry name" value="RRM_dom"/>
</dbReference>
<reference evidence="9" key="2">
    <citation type="submission" date="2020-06" db="EMBL/GenBank/DDBJ databases">
        <title>Helianthus annuus Genome sequencing and assembly Release 2.</title>
        <authorList>
            <person name="Gouzy J."/>
            <person name="Langlade N."/>
            <person name="Munos S."/>
        </authorList>
    </citation>
    <scope>NUCLEOTIDE SEQUENCE</scope>
    <source>
        <tissue evidence="9">Leaves</tissue>
    </source>
</reference>
<dbReference type="InterPro" id="IPR035979">
    <property type="entry name" value="RBD_domain_sf"/>
</dbReference>
<evidence type="ECO:0000256" key="3">
    <source>
        <dbReference type="ARBA" id="ARBA00022884"/>
    </source>
</evidence>
<dbReference type="GO" id="GO:0003723">
    <property type="term" value="F:RNA binding"/>
    <property type="evidence" value="ECO:0007669"/>
    <property type="project" value="UniProtKB-UniRule"/>
</dbReference>
<proteinExistence type="predicted"/>
<accession>A0A9K3J924</accession>
<dbReference type="Pfam" id="PF00076">
    <property type="entry name" value="RRM_1"/>
    <property type="match status" value="1"/>
</dbReference>
<feature type="region of interest" description="Disordered" evidence="7">
    <location>
        <begin position="368"/>
        <end position="478"/>
    </location>
</feature>
<dbReference type="InterPro" id="IPR012677">
    <property type="entry name" value="Nucleotide-bd_a/b_plait_sf"/>
</dbReference>
<comment type="caution">
    <text evidence="9">The sequence shown here is derived from an EMBL/GenBank/DDBJ whole genome shotgun (WGS) entry which is preliminary data.</text>
</comment>
<name>A0A9K3J924_HELAN</name>
<keyword evidence="5" id="KW-0539">Nucleus</keyword>
<evidence type="ECO:0000256" key="5">
    <source>
        <dbReference type="ARBA" id="ARBA00023242"/>
    </source>
</evidence>
<dbReference type="SMART" id="SM00360">
    <property type="entry name" value="RRM"/>
    <property type="match status" value="1"/>
</dbReference>
<dbReference type="Proteomes" id="UP000215914">
    <property type="component" value="Unassembled WGS sequence"/>
</dbReference>
<keyword evidence="3 6" id="KW-0694">RNA-binding</keyword>
<dbReference type="GO" id="GO:0005634">
    <property type="term" value="C:nucleus"/>
    <property type="evidence" value="ECO:0007669"/>
    <property type="project" value="UniProtKB-SubCell"/>
</dbReference>
<feature type="region of interest" description="Disordered" evidence="7">
    <location>
        <begin position="130"/>
        <end position="158"/>
    </location>
</feature>
<dbReference type="PANTHER" id="PTHR48028:SF4">
    <property type="entry name" value="SC35-LIKE SPLICING FACTOR"/>
    <property type="match status" value="1"/>
</dbReference>
<dbReference type="InterPro" id="IPR051106">
    <property type="entry name" value="RNA-bind/splicing_reg"/>
</dbReference>
<sequence length="653" mass="71428">MASMNDVEGAQDNGGPWSDVQNRKNRKSKGDGVERTFLVQNISDRVTRNVLWRAFQPYGFVSDVYVARKRDARGRCFGFVRYVGVGNMKETLVAMNTVRMFDMKAIVSLAKYDKDHKRFNYSPDNLGRSEWRPKESYQTVNNGTGGSNSGQHYPLRNKIPSQGPVGSSFVQEGTSYADLLKGNKVDSGHGAKVVDVAGKGSLYPLHCIGRSLLGHTREIMSLSKLRQLIEGEGMTDVGLSFVGGMTFMITFKDKVYASTCMDLHSQFFETVFSKFSLWNGEDIPFTRLANLNLSGVPFIIRDNNLFDRIGELFGVVVRQSSFSWPEEDNSVGSVTVLTSKLSKIDEAVVIKWNNKSVVIWVSESPGQWHVGSNNKESESLLDSDSESEWASDGDSEDMEDLEEGEIKQGDTGSQDDVQIPAVEMVDDVASERPEPVPVENERLHDNQGPLEDQTPSGVNAGGKEQKGERNVNSAAHAGEINDVNVGNFSYANHVEIEGPNSLLPGLNSIGPTIDMAGDGPTPLVNLGKRNRMDRSPPSIGSTQGPPQRSFYYPEDSNQEQLDLNTPVRAGPEIMVDVDVASEIDVNAPLSPVTADDPGSGIPVSGNDRPVNNDVRVEVEETVHVGSLIGVDLNGFESMAEQIIVEEGANNNSR</sequence>
<dbReference type="GO" id="GO:0008380">
    <property type="term" value="P:RNA splicing"/>
    <property type="evidence" value="ECO:0007669"/>
    <property type="project" value="UniProtKB-KW"/>
</dbReference>
<dbReference type="EMBL" id="MNCJ02000319">
    <property type="protein sequence ID" value="KAF5810040.1"/>
    <property type="molecule type" value="Genomic_DNA"/>
</dbReference>
<dbReference type="AlphaFoldDB" id="A0A9K3J924"/>
<feature type="region of interest" description="Disordered" evidence="7">
    <location>
        <begin position="527"/>
        <end position="550"/>
    </location>
</feature>
<dbReference type="GO" id="GO:0006397">
    <property type="term" value="P:mRNA processing"/>
    <property type="evidence" value="ECO:0007669"/>
    <property type="project" value="UniProtKB-KW"/>
</dbReference>
<protein>
    <submittedName>
        <fullName evidence="9">RNA recognition motif domain, nucleotide-binding alpha-beta plait domain superfamily</fullName>
    </submittedName>
</protein>
<evidence type="ECO:0000256" key="1">
    <source>
        <dbReference type="ARBA" id="ARBA00004123"/>
    </source>
</evidence>
<feature type="region of interest" description="Disordered" evidence="7">
    <location>
        <begin position="1"/>
        <end position="31"/>
    </location>
</feature>
<evidence type="ECO:0000256" key="6">
    <source>
        <dbReference type="PROSITE-ProRule" id="PRU00176"/>
    </source>
</evidence>
<organism evidence="9 10">
    <name type="scientific">Helianthus annuus</name>
    <name type="common">Common sunflower</name>
    <dbReference type="NCBI Taxonomy" id="4232"/>
    <lineage>
        <taxon>Eukaryota</taxon>
        <taxon>Viridiplantae</taxon>
        <taxon>Streptophyta</taxon>
        <taxon>Embryophyta</taxon>
        <taxon>Tracheophyta</taxon>
        <taxon>Spermatophyta</taxon>
        <taxon>Magnoliopsida</taxon>
        <taxon>eudicotyledons</taxon>
        <taxon>Gunneridae</taxon>
        <taxon>Pentapetalae</taxon>
        <taxon>asterids</taxon>
        <taxon>campanulids</taxon>
        <taxon>Asterales</taxon>
        <taxon>Asteraceae</taxon>
        <taxon>Asteroideae</taxon>
        <taxon>Heliantheae alliance</taxon>
        <taxon>Heliantheae</taxon>
        <taxon>Helianthus</taxon>
    </lineage>
</organism>
<evidence type="ECO:0000256" key="7">
    <source>
        <dbReference type="SAM" id="MobiDB-lite"/>
    </source>
</evidence>
<keyword evidence="10" id="KW-1185">Reference proteome</keyword>
<feature type="compositionally biased region" description="Basic and acidic residues" evidence="7">
    <location>
        <begin position="429"/>
        <end position="445"/>
    </location>
</feature>